<dbReference type="KEGG" id="caqa:MICH65_0391"/>
<dbReference type="GO" id="GO:0019478">
    <property type="term" value="P:D-amino acid catabolic process"/>
    <property type="evidence" value="ECO:0007669"/>
    <property type="project" value="UniProtKB-UniRule"/>
</dbReference>
<comment type="similarity">
    <text evidence="1 2">Belongs to the DTD family.</text>
</comment>
<comment type="subunit">
    <text evidence="2">Homodimer.</text>
</comment>
<comment type="function">
    <text evidence="2">An aminoacyl-tRNA editing enzyme that deacylates mischarged D-aminoacyl-tRNAs. Also deacylates mischarged glycyl-tRNA(Ala), protecting cells against glycine mischarging by AlaRS. Acts via tRNA-based rather than protein-based catalysis; rejects L-amino acids rather than detecting D-amino acids in the active site. By recycling D-aminoacyl-tRNA to D-amino acids and free tRNA molecules, this enzyme counteracts the toxicity associated with the formation of D-aminoacyl-tRNA entities in vivo and helps enforce protein L-homochirality.</text>
</comment>
<proteinExistence type="inferred from homology"/>
<dbReference type="GO" id="GO:0005737">
    <property type="term" value="C:cytoplasm"/>
    <property type="evidence" value="ECO:0007669"/>
    <property type="project" value="UniProtKB-SubCell"/>
</dbReference>
<dbReference type="Pfam" id="PF02580">
    <property type="entry name" value="Tyr_Deacylase"/>
    <property type="match status" value="1"/>
</dbReference>
<keyword evidence="2" id="KW-0963">Cytoplasm</keyword>
<gene>
    <name evidence="2" type="primary">dtd</name>
    <name evidence="3" type="ORF">MICH65_0391</name>
</gene>
<dbReference type="AlphaFoldDB" id="A0A857NBT8"/>
<dbReference type="GO" id="GO:0043908">
    <property type="term" value="F:Ser(Gly)-tRNA(Ala) hydrolase activity"/>
    <property type="evidence" value="ECO:0007669"/>
    <property type="project" value="UniProtKB-UniRule"/>
</dbReference>
<protein>
    <recommendedName>
        <fullName evidence="2">D-aminoacyl-tRNA deacylase</fullName>
        <shortName evidence="2">DTD</shortName>
        <ecNumber evidence="2">3.1.1.96</ecNumber>
    </recommendedName>
    <alternativeName>
        <fullName evidence="2">Gly-tRNA(Ala) deacylase</fullName>
        <ecNumber evidence="2">3.1.1.-</ecNumber>
    </alternativeName>
</protein>
<keyword evidence="2" id="KW-0694">RNA-binding</keyword>
<sequence length="152" mass="16590">MIAVIQRVTQASVSIPTQSNSIGHGYLVLLGVADDDTSKDALLLANKTIKLRLMSDSQQKMNLSLTDSDGELLVVSQFTLLGDVSKGNRPSFVKAAPPSLAQKLYHEYVKIIKDAGLKVKTGFFGQYMQLNLINDGPTTIIIDSKQLKQLNK</sequence>
<dbReference type="RefSeq" id="WP_161931757.1">
    <property type="nucleotide sequence ID" value="NZ_CP047901.1"/>
</dbReference>
<dbReference type="Proteomes" id="UP000463983">
    <property type="component" value="Chromosome"/>
</dbReference>
<dbReference type="GO" id="GO:0051500">
    <property type="term" value="F:D-tyrosyl-tRNA(Tyr) deacylase activity"/>
    <property type="evidence" value="ECO:0007669"/>
    <property type="project" value="TreeGrafter"/>
</dbReference>
<keyword evidence="4" id="KW-1185">Reference proteome</keyword>
<comment type="catalytic activity">
    <reaction evidence="2">
        <text>a D-aminoacyl-tRNA + H2O = a tRNA + a D-alpha-amino acid + H(+)</text>
        <dbReference type="Rhea" id="RHEA:13953"/>
        <dbReference type="Rhea" id="RHEA-COMP:10123"/>
        <dbReference type="Rhea" id="RHEA-COMP:10124"/>
        <dbReference type="ChEBI" id="CHEBI:15377"/>
        <dbReference type="ChEBI" id="CHEBI:15378"/>
        <dbReference type="ChEBI" id="CHEBI:59871"/>
        <dbReference type="ChEBI" id="CHEBI:78442"/>
        <dbReference type="ChEBI" id="CHEBI:79333"/>
        <dbReference type="EC" id="3.1.1.96"/>
    </reaction>
</comment>
<comment type="domain">
    <text evidence="2">A Gly-cisPro motif from one monomer fits into the active site of the other monomer to allow specific chiral rejection of L-amino acids.</text>
</comment>
<dbReference type="NCBIfam" id="TIGR00256">
    <property type="entry name" value="D-aminoacyl-tRNA deacylase"/>
    <property type="match status" value="1"/>
</dbReference>
<dbReference type="GO" id="GO:0000049">
    <property type="term" value="F:tRNA binding"/>
    <property type="evidence" value="ECO:0007669"/>
    <property type="project" value="UniProtKB-UniRule"/>
</dbReference>
<dbReference type="EMBL" id="CP047901">
    <property type="protein sequence ID" value="QHO63372.1"/>
    <property type="molecule type" value="Genomic_DNA"/>
</dbReference>
<comment type="catalytic activity">
    <reaction evidence="2">
        <text>glycyl-tRNA(Ala) + H2O = tRNA(Ala) + glycine + H(+)</text>
        <dbReference type="Rhea" id="RHEA:53744"/>
        <dbReference type="Rhea" id="RHEA-COMP:9657"/>
        <dbReference type="Rhea" id="RHEA-COMP:13640"/>
        <dbReference type="ChEBI" id="CHEBI:15377"/>
        <dbReference type="ChEBI" id="CHEBI:15378"/>
        <dbReference type="ChEBI" id="CHEBI:57305"/>
        <dbReference type="ChEBI" id="CHEBI:78442"/>
        <dbReference type="ChEBI" id="CHEBI:78522"/>
    </reaction>
</comment>
<comment type="subcellular location">
    <subcellularLocation>
        <location evidence="2">Cytoplasm</location>
    </subcellularLocation>
</comment>
<evidence type="ECO:0000313" key="4">
    <source>
        <dbReference type="Proteomes" id="UP000463983"/>
    </source>
</evidence>
<evidence type="ECO:0000256" key="1">
    <source>
        <dbReference type="ARBA" id="ARBA00009673"/>
    </source>
</evidence>
<dbReference type="Gene3D" id="3.50.80.10">
    <property type="entry name" value="D-tyrosyl-tRNA(Tyr) deacylase"/>
    <property type="match status" value="1"/>
</dbReference>
<dbReference type="SUPFAM" id="SSF69500">
    <property type="entry name" value="DTD-like"/>
    <property type="match status" value="1"/>
</dbReference>
<dbReference type="PANTHER" id="PTHR10472">
    <property type="entry name" value="D-TYROSYL-TRNA TYR DEACYLASE"/>
    <property type="match status" value="1"/>
</dbReference>
<dbReference type="EC" id="3.1.1.96" evidence="2"/>
<dbReference type="EC" id="3.1.1.-" evidence="2"/>
<dbReference type="PANTHER" id="PTHR10472:SF5">
    <property type="entry name" value="D-AMINOACYL-TRNA DEACYLASE 1"/>
    <property type="match status" value="1"/>
</dbReference>
<dbReference type="GO" id="GO:0106026">
    <property type="term" value="F:Gly-tRNA(Ala) deacylase activity"/>
    <property type="evidence" value="ECO:0007669"/>
    <property type="project" value="UniProtKB-UniRule"/>
</dbReference>
<keyword evidence="2" id="KW-0820">tRNA-binding</keyword>
<accession>A0A857NBT8</accession>
<evidence type="ECO:0000313" key="3">
    <source>
        <dbReference type="EMBL" id="QHO63372.1"/>
    </source>
</evidence>
<dbReference type="FunFam" id="3.50.80.10:FF:000001">
    <property type="entry name" value="D-aminoacyl-tRNA deacylase"/>
    <property type="match status" value="1"/>
</dbReference>
<keyword evidence="2 3" id="KW-0378">Hydrolase</keyword>
<evidence type="ECO:0000256" key="2">
    <source>
        <dbReference type="HAMAP-Rule" id="MF_00518"/>
    </source>
</evidence>
<feature type="short sequence motif" description="Gly-cisPro motif, important for rejection of L-amino acids" evidence="2">
    <location>
        <begin position="136"/>
        <end position="137"/>
    </location>
</feature>
<name>A0A857NBT8_9BACT</name>
<dbReference type="InterPro" id="IPR023509">
    <property type="entry name" value="DTD-like_sf"/>
</dbReference>
<organism evidence="3 4">
    <name type="scientific">Candidatus Chazhemtobacterium aquaticus</name>
    <dbReference type="NCBI Taxonomy" id="2715735"/>
    <lineage>
        <taxon>Bacteria</taxon>
        <taxon>Candidatus Chazhemtobacteraceae</taxon>
        <taxon>Candidatus Chazhemtobacterium</taxon>
    </lineage>
</organism>
<dbReference type="InterPro" id="IPR003732">
    <property type="entry name" value="Daa-tRNA_deacyls_DTD"/>
</dbReference>
<reference evidence="4" key="1">
    <citation type="journal article" date="2020" name="Microorganisms">
        <title>Complete Genome of a Member of a New Bacterial Lineage in the Microgenomates Group Reveals an Unusual Nucleotide Composition Disparity Between Two Strands of DNA and Limited Metabolic Potential.</title>
        <authorList>
            <person name="Kadnikov V.V."/>
            <person name="Mardanov A.V."/>
            <person name="Beletsky A.V."/>
            <person name="Karnachuk O.V."/>
            <person name="Ravin N.V."/>
        </authorList>
    </citation>
    <scope>NUCLEOTIDE SEQUENCE [LARGE SCALE GENOMIC DNA]</scope>
</reference>
<dbReference type="HAMAP" id="MF_00518">
    <property type="entry name" value="Deacylase_Dtd"/>
    <property type="match status" value="1"/>
</dbReference>